<keyword evidence="5" id="KW-0732">Signal</keyword>
<feature type="region of interest" description="Disordered" evidence="4">
    <location>
        <begin position="30"/>
        <end position="61"/>
    </location>
</feature>
<dbReference type="PROSITE" id="PS51257">
    <property type="entry name" value="PROKAR_LIPOPROTEIN"/>
    <property type="match status" value="1"/>
</dbReference>
<evidence type="ECO:0000256" key="4">
    <source>
        <dbReference type="SAM" id="MobiDB-lite"/>
    </source>
</evidence>
<comment type="subcellular location">
    <subcellularLocation>
        <location evidence="1">Membrane</location>
    </subcellularLocation>
</comment>
<organism evidence="7 8">
    <name type="scientific">Roseococcus suduntuyensis</name>
    <dbReference type="NCBI Taxonomy" id="455361"/>
    <lineage>
        <taxon>Bacteria</taxon>
        <taxon>Pseudomonadati</taxon>
        <taxon>Pseudomonadota</taxon>
        <taxon>Alphaproteobacteria</taxon>
        <taxon>Acetobacterales</taxon>
        <taxon>Roseomonadaceae</taxon>
        <taxon>Roseococcus</taxon>
    </lineage>
</organism>
<evidence type="ECO:0000259" key="6">
    <source>
        <dbReference type="PROSITE" id="PS51123"/>
    </source>
</evidence>
<dbReference type="PROSITE" id="PS51123">
    <property type="entry name" value="OMPA_2"/>
    <property type="match status" value="1"/>
</dbReference>
<feature type="compositionally biased region" description="Pro residues" evidence="4">
    <location>
        <begin position="50"/>
        <end position="60"/>
    </location>
</feature>
<evidence type="ECO:0000313" key="8">
    <source>
        <dbReference type="Proteomes" id="UP000553193"/>
    </source>
</evidence>
<dbReference type="CDD" id="cd07185">
    <property type="entry name" value="OmpA_C-like"/>
    <property type="match status" value="1"/>
</dbReference>
<dbReference type="Gene3D" id="3.30.1330.60">
    <property type="entry name" value="OmpA-like domain"/>
    <property type="match status" value="1"/>
</dbReference>
<dbReference type="InterPro" id="IPR006665">
    <property type="entry name" value="OmpA-like"/>
</dbReference>
<keyword evidence="2 3" id="KW-0472">Membrane</keyword>
<proteinExistence type="predicted"/>
<feature type="signal peptide" evidence="5">
    <location>
        <begin position="1"/>
        <end position="20"/>
    </location>
</feature>
<dbReference type="Pfam" id="PF00691">
    <property type="entry name" value="OmpA"/>
    <property type="match status" value="1"/>
</dbReference>
<comment type="caution">
    <text evidence="7">The sequence shown here is derived from an EMBL/GenBank/DDBJ whole genome shotgun (WGS) entry which is preliminary data.</text>
</comment>
<dbReference type="InterPro" id="IPR036737">
    <property type="entry name" value="OmpA-like_sf"/>
</dbReference>
<dbReference type="InterPro" id="IPR006664">
    <property type="entry name" value="OMP_bac"/>
</dbReference>
<dbReference type="GO" id="GO:0016020">
    <property type="term" value="C:membrane"/>
    <property type="evidence" value="ECO:0007669"/>
    <property type="project" value="UniProtKB-SubCell"/>
</dbReference>
<evidence type="ECO:0000256" key="3">
    <source>
        <dbReference type="PROSITE-ProRule" id="PRU00473"/>
    </source>
</evidence>
<evidence type="ECO:0000256" key="1">
    <source>
        <dbReference type="ARBA" id="ARBA00004370"/>
    </source>
</evidence>
<feature type="chain" id="PRO_5032740537" evidence="5">
    <location>
        <begin position="21"/>
        <end position="171"/>
    </location>
</feature>
<dbReference type="AlphaFoldDB" id="A0A840AFZ6"/>
<dbReference type="PRINTS" id="PR01021">
    <property type="entry name" value="OMPADOMAIN"/>
</dbReference>
<evidence type="ECO:0000256" key="2">
    <source>
        <dbReference type="ARBA" id="ARBA00023136"/>
    </source>
</evidence>
<sequence>MAHLRFAGTAALLGLLAACAEPSSNTRFPAPTLSGQAAPTAAAPTAASPAPAPAATPAPNAPHGSERAFVVFFEEWSAALSEPAQAGLNRVAQMALAEPGVGVLVLGYTGPRGSEEANALLARLRARQVADALIEKGIAASRIRILSRGPIPGFESLESRRVEVRIDDGRR</sequence>
<name>A0A840AFZ6_9PROT</name>
<accession>A0A840AFZ6</accession>
<evidence type="ECO:0000313" key="7">
    <source>
        <dbReference type="EMBL" id="MBB3899423.1"/>
    </source>
</evidence>
<gene>
    <name evidence="7" type="ORF">GGQ83_002875</name>
</gene>
<dbReference type="SUPFAM" id="SSF103088">
    <property type="entry name" value="OmpA-like"/>
    <property type="match status" value="1"/>
</dbReference>
<protein>
    <submittedName>
        <fullName evidence="7">Outer membrane protein OmpA-like peptidoglycan-associated protein</fullName>
    </submittedName>
</protein>
<keyword evidence="8" id="KW-1185">Reference proteome</keyword>
<dbReference type="EMBL" id="JACIDJ010000005">
    <property type="protein sequence ID" value="MBB3899423.1"/>
    <property type="molecule type" value="Genomic_DNA"/>
</dbReference>
<dbReference type="RefSeq" id="WP_184385175.1">
    <property type="nucleotide sequence ID" value="NZ_JACIDJ010000005.1"/>
</dbReference>
<feature type="domain" description="OmpA-like" evidence="6">
    <location>
        <begin position="60"/>
        <end position="171"/>
    </location>
</feature>
<evidence type="ECO:0000256" key="5">
    <source>
        <dbReference type="SAM" id="SignalP"/>
    </source>
</evidence>
<feature type="compositionally biased region" description="Low complexity" evidence="4">
    <location>
        <begin position="37"/>
        <end position="49"/>
    </location>
</feature>
<dbReference type="Proteomes" id="UP000553193">
    <property type="component" value="Unassembled WGS sequence"/>
</dbReference>
<reference evidence="7 8" key="1">
    <citation type="submission" date="2020-08" db="EMBL/GenBank/DDBJ databases">
        <title>Genomic Encyclopedia of Type Strains, Phase IV (KMG-IV): sequencing the most valuable type-strain genomes for metagenomic binning, comparative biology and taxonomic classification.</title>
        <authorList>
            <person name="Goeker M."/>
        </authorList>
    </citation>
    <scope>NUCLEOTIDE SEQUENCE [LARGE SCALE GENOMIC DNA]</scope>
    <source>
        <strain evidence="7 8">DSM 19979</strain>
    </source>
</reference>